<evidence type="ECO:0008006" key="4">
    <source>
        <dbReference type="Google" id="ProtNLM"/>
    </source>
</evidence>
<feature type="chain" id="PRO_5008029212" description="Fimbrillin family protein" evidence="1">
    <location>
        <begin position="22"/>
        <end position="298"/>
    </location>
</feature>
<protein>
    <recommendedName>
        <fullName evidence="4">Fimbrillin family protein</fullName>
    </recommendedName>
</protein>
<dbReference type="Proteomes" id="UP000095332">
    <property type="component" value="Unassembled WGS sequence"/>
</dbReference>
<name>A0A174NRS9_PARDI</name>
<organism evidence="2 3">
    <name type="scientific">Parabacteroides distasonis</name>
    <dbReference type="NCBI Taxonomy" id="823"/>
    <lineage>
        <taxon>Bacteria</taxon>
        <taxon>Pseudomonadati</taxon>
        <taxon>Bacteroidota</taxon>
        <taxon>Bacteroidia</taxon>
        <taxon>Bacteroidales</taxon>
        <taxon>Tannerellaceae</taxon>
        <taxon>Parabacteroides</taxon>
    </lineage>
</organism>
<dbReference type="AlphaFoldDB" id="A0A174NRS9"/>
<dbReference type="Pfam" id="PF13149">
    <property type="entry name" value="Mfa_like_1"/>
    <property type="match status" value="1"/>
</dbReference>
<dbReference type="RefSeq" id="WP_253281136.1">
    <property type="nucleotide sequence ID" value="NZ_CZBM01000001.1"/>
</dbReference>
<accession>A0A174NRS9</accession>
<evidence type="ECO:0000256" key="1">
    <source>
        <dbReference type="SAM" id="SignalP"/>
    </source>
</evidence>
<keyword evidence="1" id="KW-0732">Signal</keyword>
<dbReference type="InterPro" id="IPR025049">
    <property type="entry name" value="Mfa-like_1"/>
</dbReference>
<reference evidence="2 3" key="1">
    <citation type="submission" date="2015-09" db="EMBL/GenBank/DDBJ databases">
        <authorList>
            <consortium name="Pathogen Informatics"/>
        </authorList>
    </citation>
    <scope>NUCLEOTIDE SEQUENCE [LARGE SCALE GENOMIC DNA]</scope>
    <source>
        <strain evidence="2 3">2789STDY5834948</strain>
    </source>
</reference>
<dbReference type="CDD" id="cd13121">
    <property type="entry name" value="BF2867_like_C"/>
    <property type="match status" value="1"/>
</dbReference>
<evidence type="ECO:0000313" key="3">
    <source>
        <dbReference type="Proteomes" id="UP000095332"/>
    </source>
</evidence>
<proteinExistence type="predicted"/>
<gene>
    <name evidence="2" type="ORF">ERS852560_00129</name>
</gene>
<sequence>MNMNYMNLSLAWMGALNMALALSGCTNGIETGLSAPEEIPVTVLAEISPVTKSGEAVSSDNSFDRTSFLSGDQIKVTRTKKASGTAAPQSASYRYDGTSAWTVVGTSPVILEPAVTYSAQFPADYSAINQFQTTSAAYLASNLLKTGDATSSDGTLDFTSSGKPFTHVNSKLTLMFTVKRETSIANDAVTVAATGIRTAVSTNQTITLYRPYPGDASRKYEWCGILRAVGGSAGTSATDLTVSLTCDGVTYKATLTGCALRTGYHYTYNLTLHNDMLIPESCTIGKWTDEIMAGGNLT</sequence>
<dbReference type="EMBL" id="CZBM01000001">
    <property type="protein sequence ID" value="CUP50296.1"/>
    <property type="molecule type" value="Genomic_DNA"/>
</dbReference>
<evidence type="ECO:0000313" key="2">
    <source>
        <dbReference type="EMBL" id="CUP50296.1"/>
    </source>
</evidence>
<dbReference type="Gene3D" id="2.60.40.2630">
    <property type="match status" value="1"/>
</dbReference>
<feature type="signal peptide" evidence="1">
    <location>
        <begin position="1"/>
        <end position="21"/>
    </location>
</feature>